<dbReference type="SMART" id="SM00184">
    <property type="entry name" value="RING"/>
    <property type="match status" value="1"/>
</dbReference>
<keyword evidence="9" id="KW-1185">Reference proteome</keyword>
<dbReference type="PANTHER" id="PTHR15710">
    <property type="entry name" value="E3 UBIQUITIN-PROTEIN LIGASE PRAJA"/>
    <property type="match status" value="1"/>
</dbReference>
<dbReference type="InterPro" id="IPR013083">
    <property type="entry name" value="Znf_RING/FYVE/PHD"/>
</dbReference>
<dbReference type="OrthoDB" id="4348522at2759"/>
<feature type="domain" description="RING-type" evidence="7">
    <location>
        <begin position="158"/>
        <end position="199"/>
    </location>
</feature>
<evidence type="ECO:0000256" key="5">
    <source>
        <dbReference type="ARBA" id="ARBA00022833"/>
    </source>
</evidence>
<dbReference type="Gramene" id="Manes.06G094900.1.v8.1">
    <property type="protein sequence ID" value="Manes.06G094900.1.v8.1.CDS.1"/>
    <property type="gene ID" value="Manes.06G094900.v8.1"/>
</dbReference>
<evidence type="ECO:0000313" key="9">
    <source>
        <dbReference type="Proteomes" id="UP000091857"/>
    </source>
</evidence>
<proteinExistence type="predicted"/>
<dbReference type="GO" id="GO:0061630">
    <property type="term" value="F:ubiquitin protein ligase activity"/>
    <property type="evidence" value="ECO:0000318"/>
    <property type="project" value="GO_Central"/>
</dbReference>
<dbReference type="PANTHER" id="PTHR15710:SF138">
    <property type="entry name" value="RING-TYPE DOMAIN-CONTAINING PROTEIN"/>
    <property type="match status" value="1"/>
</dbReference>
<keyword evidence="4 6" id="KW-0863">Zinc-finger</keyword>
<dbReference type="EC" id="2.3.2.27" evidence="2"/>
<comment type="caution">
    <text evidence="8">The sequence shown here is derived from an EMBL/GenBank/DDBJ whole genome shotgun (WGS) entry which is preliminary data.</text>
</comment>
<dbReference type="GO" id="GO:0008270">
    <property type="term" value="F:zinc ion binding"/>
    <property type="evidence" value="ECO:0007669"/>
    <property type="project" value="UniProtKB-KW"/>
</dbReference>
<dbReference type="PROSITE" id="PS50089">
    <property type="entry name" value="ZF_RING_2"/>
    <property type="match status" value="1"/>
</dbReference>
<evidence type="ECO:0000256" key="2">
    <source>
        <dbReference type="ARBA" id="ARBA00012483"/>
    </source>
</evidence>
<accession>A0A2C9VQT6</accession>
<evidence type="ECO:0000313" key="8">
    <source>
        <dbReference type="EMBL" id="OAY47648.1"/>
    </source>
</evidence>
<evidence type="ECO:0000256" key="6">
    <source>
        <dbReference type="PROSITE-ProRule" id="PRU00175"/>
    </source>
</evidence>
<dbReference type="OMA" id="EPENANR"/>
<dbReference type="CDD" id="cd16454">
    <property type="entry name" value="RING-H2_PA-TM-RING"/>
    <property type="match status" value="1"/>
</dbReference>
<sequence>MPADTTYQCEAWLGEAEDMGDSLPEAVFLIQMYCTSSADVTILQEFRVKREHLTHDTSSWSTITNMLSEMNMPLYVHPIMIQKIAECAQESRNMERKVIPMIVHLKTIQSTNINTSFDEAGASLESFNSQRSRFVGACWAAIEALEKVMINKDSSKQCVICLEDISIGVEATRMPCSHIYHASCISNWLEKSNFCPLCRFQI</sequence>
<evidence type="ECO:0000256" key="4">
    <source>
        <dbReference type="ARBA" id="ARBA00022771"/>
    </source>
</evidence>
<organism evidence="8 9">
    <name type="scientific">Manihot esculenta</name>
    <name type="common">Cassava</name>
    <name type="synonym">Jatropha manihot</name>
    <dbReference type="NCBI Taxonomy" id="3983"/>
    <lineage>
        <taxon>Eukaryota</taxon>
        <taxon>Viridiplantae</taxon>
        <taxon>Streptophyta</taxon>
        <taxon>Embryophyta</taxon>
        <taxon>Tracheophyta</taxon>
        <taxon>Spermatophyta</taxon>
        <taxon>Magnoliopsida</taxon>
        <taxon>eudicotyledons</taxon>
        <taxon>Gunneridae</taxon>
        <taxon>Pentapetalae</taxon>
        <taxon>rosids</taxon>
        <taxon>fabids</taxon>
        <taxon>Malpighiales</taxon>
        <taxon>Euphorbiaceae</taxon>
        <taxon>Crotonoideae</taxon>
        <taxon>Manihoteae</taxon>
        <taxon>Manihot</taxon>
    </lineage>
</organism>
<dbReference type="AlphaFoldDB" id="A0A2C9VQT6"/>
<keyword evidence="5" id="KW-0862">Zinc</keyword>
<dbReference type="GO" id="GO:0016567">
    <property type="term" value="P:protein ubiquitination"/>
    <property type="evidence" value="ECO:0000318"/>
    <property type="project" value="GO_Central"/>
</dbReference>
<name>A0A2C9VQT6_MANES</name>
<reference evidence="9" key="1">
    <citation type="journal article" date="2016" name="Nat. Biotechnol.">
        <title>Sequencing wild and cultivated cassava and related species reveals extensive interspecific hybridization and genetic diversity.</title>
        <authorList>
            <person name="Bredeson J.V."/>
            <person name="Lyons J.B."/>
            <person name="Prochnik S.E."/>
            <person name="Wu G.A."/>
            <person name="Ha C.M."/>
            <person name="Edsinger-Gonzales E."/>
            <person name="Grimwood J."/>
            <person name="Schmutz J."/>
            <person name="Rabbi I.Y."/>
            <person name="Egesi C."/>
            <person name="Nauluvula P."/>
            <person name="Lebot V."/>
            <person name="Ndunguru J."/>
            <person name="Mkamilo G."/>
            <person name="Bart R.S."/>
            <person name="Setter T.L."/>
            <person name="Gleadow R.M."/>
            <person name="Kulakow P."/>
            <person name="Ferguson M.E."/>
            <person name="Rounsley S."/>
            <person name="Rokhsar D.S."/>
        </authorList>
    </citation>
    <scope>NUCLEOTIDE SEQUENCE [LARGE SCALE GENOMIC DNA]</scope>
    <source>
        <strain evidence="9">cv. AM560-2</strain>
    </source>
</reference>
<dbReference type="Proteomes" id="UP000091857">
    <property type="component" value="Chromosome 6"/>
</dbReference>
<dbReference type="Gene3D" id="3.30.40.10">
    <property type="entry name" value="Zinc/RING finger domain, C3HC4 (zinc finger)"/>
    <property type="match status" value="1"/>
</dbReference>
<evidence type="ECO:0000256" key="1">
    <source>
        <dbReference type="ARBA" id="ARBA00000900"/>
    </source>
</evidence>
<dbReference type="SUPFAM" id="SSF57850">
    <property type="entry name" value="RING/U-box"/>
    <property type="match status" value="1"/>
</dbReference>
<evidence type="ECO:0000256" key="3">
    <source>
        <dbReference type="ARBA" id="ARBA00022723"/>
    </source>
</evidence>
<dbReference type="GO" id="GO:0005737">
    <property type="term" value="C:cytoplasm"/>
    <property type="evidence" value="ECO:0000318"/>
    <property type="project" value="GO_Central"/>
</dbReference>
<keyword evidence="3" id="KW-0479">Metal-binding</keyword>
<gene>
    <name evidence="8" type="ORF">MANES_06G094900v8</name>
</gene>
<dbReference type="InterPro" id="IPR001841">
    <property type="entry name" value="Znf_RING"/>
</dbReference>
<evidence type="ECO:0000259" key="7">
    <source>
        <dbReference type="PROSITE" id="PS50089"/>
    </source>
</evidence>
<comment type="catalytic activity">
    <reaction evidence="1">
        <text>S-ubiquitinyl-[E2 ubiquitin-conjugating enzyme]-L-cysteine + [acceptor protein]-L-lysine = [E2 ubiquitin-conjugating enzyme]-L-cysteine + N(6)-ubiquitinyl-[acceptor protein]-L-lysine.</text>
        <dbReference type="EC" id="2.3.2.27"/>
    </reaction>
</comment>
<dbReference type="Pfam" id="PF13639">
    <property type="entry name" value="zf-RING_2"/>
    <property type="match status" value="1"/>
</dbReference>
<dbReference type="EMBL" id="CM004392">
    <property type="protein sequence ID" value="OAY47648.1"/>
    <property type="molecule type" value="Genomic_DNA"/>
</dbReference>
<protein>
    <recommendedName>
        <fullName evidence="2">RING-type E3 ubiquitin transferase</fullName>
        <ecNumber evidence="2">2.3.2.27</ecNumber>
    </recommendedName>
</protein>